<dbReference type="Pfam" id="PF21346">
    <property type="entry name" value="PcRGLX_3rd"/>
    <property type="match status" value="1"/>
</dbReference>
<evidence type="ECO:0000259" key="3">
    <source>
        <dbReference type="Pfam" id="PF19501"/>
    </source>
</evidence>
<protein>
    <submittedName>
        <fullName evidence="6">Uu.00g025460.m01.CDS01</fullName>
    </submittedName>
</protein>
<accession>A0AAI8V7E3</accession>
<reference evidence="6" key="1">
    <citation type="submission" date="2023-10" db="EMBL/GenBank/DDBJ databases">
        <authorList>
            <person name="Hackl T."/>
        </authorList>
    </citation>
    <scope>NUCLEOTIDE SEQUENCE</scope>
</reference>
<organism evidence="6 7">
    <name type="scientific">Anthostomella pinea</name>
    <dbReference type="NCBI Taxonomy" id="933095"/>
    <lineage>
        <taxon>Eukaryota</taxon>
        <taxon>Fungi</taxon>
        <taxon>Dikarya</taxon>
        <taxon>Ascomycota</taxon>
        <taxon>Pezizomycotina</taxon>
        <taxon>Sordariomycetes</taxon>
        <taxon>Xylariomycetidae</taxon>
        <taxon>Xylariales</taxon>
        <taxon>Xylariaceae</taxon>
        <taxon>Anthostomella</taxon>
    </lineage>
</organism>
<gene>
    <name evidence="6" type="ORF">KHLLAP_LOCUS161</name>
</gene>
<dbReference type="Pfam" id="PF21345">
    <property type="entry name" value="PcRGLX_2nd"/>
    <property type="match status" value="1"/>
</dbReference>
<feature type="region of interest" description="Disordered" evidence="1">
    <location>
        <begin position="119"/>
        <end position="144"/>
    </location>
</feature>
<dbReference type="InterPro" id="IPR045793">
    <property type="entry name" value="PcRGLX/YetA-like"/>
</dbReference>
<dbReference type="Pfam" id="PF19501">
    <property type="entry name" value="PcRGLX_1st"/>
    <property type="match status" value="1"/>
</dbReference>
<dbReference type="EMBL" id="CAUWAG010000003">
    <property type="protein sequence ID" value="CAJ2499693.1"/>
    <property type="molecule type" value="Genomic_DNA"/>
</dbReference>
<keyword evidence="2" id="KW-0732">Signal</keyword>
<feature type="domain" description="PcRGLX/YetA-like C-terminal alpha/alpha toroid" evidence="5">
    <location>
        <begin position="521"/>
        <end position="940"/>
    </location>
</feature>
<evidence type="ECO:0000259" key="4">
    <source>
        <dbReference type="Pfam" id="PF21345"/>
    </source>
</evidence>
<feature type="domain" description="PcRGLX/YetA-like N-terminal RIFT barrel" evidence="3">
    <location>
        <begin position="38"/>
        <end position="119"/>
    </location>
</feature>
<name>A0AAI8V7E3_9PEZI</name>
<evidence type="ECO:0000259" key="5">
    <source>
        <dbReference type="Pfam" id="PF21346"/>
    </source>
</evidence>
<dbReference type="PANTHER" id="PTHR40081:SF1">
    <property type="entry name" value="TAT PATHWAY SIGNAL SEQUENCE DOMAIN PROTEIN"/>
    <property type="match status" value="1"/>
</dbReference>
<feature type="signal peptide" evidence="2">
    <location>
        <begin position="1"/>
        <end position="28"/>
    </location>
</feature>
<evidence type="ECO:0000313" key="6">
    <source>
        <dbReference type="EMBL" id="CAJ2499693.1"/>
    </source>
</evidence>
<feature type="domain" description="PcRGLX/YetA-like central beta-sandwich" evidence="4">
    <location>
        <begin position="144"/>
        <end position="515"/>
    </location>
</feature>
<dbReference type="InterPro" id="IPR048330">
    <property type="entry name" value="PcRGLX/YetA_2nd"/>
</dbReference>
<keyword evidence="7" id="KW-1185">Reference proteome</keyword>
<comment type="caution">
    <text evidence="6">The sequence shown here is derived from an EMBL/GenBank/DDBJ whole genome shotgun (WGS) entry which is preliminary data.</text>
</comment>
<dbReference type="InterPro" id="IPR048329">
    <property type="entry name" value="PcRGLX_1st"/>
</dbReference>
<dbReference type="Proteomes" id="UP001295740">
    <property type="component" value="Unassembled WGS sequence"/>
</dbReference>
<evidence type="ECO:0000256" key="1">
    <source>
        <dbReference type="SAM" id="MobiDB-lite"/>
    </source>
</evidence>
<evidence type="ECO:0000313" key="7">
    <source>
        <dbReference type="Proteomes" id="UP001295740"/>
    </source>
</evidence>
<evidence type="ECO:0000256" key="2">
    <source>
        <dbReference type="SAM" id="SignalP"/>
    </source>
</evidence>
<proteinExistence type="predicted"/>
<feature type="compositionally biased region" description="Low complexity" evidence="1">
    <location>
        <begin position="121"/>
        <end position="135"/>
    </location>
</feature>
<sequence>MLPVIMYAHPVALATASLLSLHLLTASALYQNGTMDVVNVRWLEGTQTHSLGTTFGLPWPSGRYWLGDTGAASITGSTSSGEEVRIQSWATAYWADGSIKWTGHALPGSETVPDGFTVRISNSSESGVGSNSTSTPTPGQANMAITDNDNAITVDTGKLTVSFPKSGKVIVGTIKTPSGKIVGQNGKLILQSQSGIVEDAEAQQNGTSIERFHFESVIEETSIGGDSSVRALVTVRGKHQISAPKSSGVAHAAWLPFIVRFYLYAESDAIRAVHTLVYDVDASKNFITGIGIRFEVPLAGEELYNRHVRIAGVDGGFMSEAVQGITGLRRDPGEEVRTAQFNGEETPDAATWDSRVTSRLKWIPAWNDYSLAQLSPDGFTLKKRTKAGQSWVKIPGGTRAGGLAYLGGATTGGLAVGLRDFWKRYPTGIDIGNAASDTGQVTLWLYSPAAEPMDLRAFHDGMGEDTYAEQLDALEITYEDYEGAYNTPKGIARTNEIFIYAFDSTPPADVLSALTDHTNTPPFLVAEPELIKKTNAVGTYWDVPDNATASAQTVETHLDFLIKYYQGQVEQRRWYGFWDHGDVMHTYDEDRHTWRYDVGGYAWDNSELSPDLFFWNYFLRTGRSDVYRFAEAHTRHTREVDVYHIGPYKGFGTRHGVQHWGDSSKQIRVSTPIYSQIFYYLSGGDERVGELMHELMDADQAFITVDPRRKVRQDNGTYVADPTAIDLDLGLDWSGLAATWLLEWERRGPRWEEARSKLSTSMQGIANLTNGFVTGLGLYNIYTGAISPPATDPQNLGNVTVSHLSASFGLPEIIAQINEYLGEDMLAGFESVWLDYCYYYGAGATEQEARYGVSFGTLNLRQGHSRLTAYAARVLDNSTLAERAWNEFFNTDGLAPGAAWASESLSGSHVLAPVDEAAWLATNDAALYGLAGIELLAQVAYALGTSGQTD</sequence>
<feature type="chain" id="PRO_5042488121" evidence="2">
    <location>
        <begin position="29"/>
        <end position="950"/>
    </location>
</feature>
<dbReference type="PANTHER" id="PTHR40081">
    <property type="entry name" value="CONCANAVALIN A-LIKE LECTIN/GLUCANASE"/>
    <property type="match status" value="1"/>
</dbReference>
<dbReference type="AlphaFoldDB" id="A0AAI8V7E3"/>
<dbReference type="InterPro" id="IPR048331">
    <property type="entry name" value="PcRGLX/YetA_3rd"/>
</dbReference>